<sequence length="215" mass="22983">MAIVSPEAAAADGVEPSSIDKIRTAALRSFAACGTSATTLRGVAAAAGVSLGLVQHHFATKAGLIEAVDRYVLDVVITPMAQPVSDLAPDSVSEVGHRVQRIISDHPDIAAYLGRALVDGSQLGATIFDTLYEVGTLRWQTRLERGETRPDIDLQWAVINSMILALGTISMRGHIERHMSGAFTSSEQLHRWQESVNGLLRDGLFRRGDSPEAAG</sequence>
<organism evidence="4 5">
    <name type="scientific">Mycolicibacterium diernhoferi</name>
    <dbReference type="NCBI Taxonomy" id="1801"/>
    <lineage>
        <taxon>Bacteria</taxon>
        <taxon>Bacillati</taxon>
        <taxon>Actinomycetota</taxon>
        <taxon>Actinomycetes</taxon>
        <taxon>Mycobacteriales</taxon>
        <taxon>Mycobacteriaceae</taxon>
        <taxon>Mycolicibacterium</taxon>
    </lineage>
</organism>
<dbReference type="InterPro" id="IPR009057">
    <property type="entry name" value="Homeodomain-like_sf"/>
</dbReference>
<evidence type="ECO:0000259" key="3">
    <source>
        <dbReference type="PROSITE" id="PS50977"/>
    </source>
</evidence>
<dbReference type="AlphaFoldDB" id="A0A1Q4H712"/>
<evidence type="ECO:0000313" key="4">
    <source>
        <dbReference type="EMBL" id="OPE45142.1"/>
    </source>
</evidence>
<dbReference type="InterPro" id="IPR001647">
    <property type="entry name" value="HTH_TetR"/>
</dbReference>
<dbReference type="Proteomes" id="UP000191039">
    <property type="component" value="Unassembled WGS sequence"/>
</dbReference>
<dbReference type="Pfam" id="PF00440">
    <property type="entry name" value="TetR_N"/>
    <property type="match status" value="1"/>
</dbReference>
<dbReference type="GO" id="GO:0003677">
    <property type="term" value="F:DNA binding"/>
    <property type="evidence" value="ECO:0007669"/>
    <property type="project" value="UniProtKB-UniRule"/>
</dbReference>
<dbReference type="PROSITE" id="PS50977">
    <property type="entry name" value="HTH_TETR_2"/>
    <property type="match status" value="1"/>
</dbReference>
<keyword evidence="1 2" id="KW-0238">DNA-binding</keyword>
<feature type="DNA-binding region" description="H-T-H motif" evidence="2">
    <location>
        <begin position="39"/>
        <end position="58"/>
    </location>
</feature>
<name>A0A1Q4H712_9MYCO</name>
<feature type="domain" description="HTH tetR-type" evidence="3">
    <location>
        <begin position="16"/>
        <end position="76"/>
    </location>
</feature>
<gene>
    <name evidence="4" type="ORF">BV510_29000</name>
</gene>
<evidence type="ECO:0000256" key="1">
    <source>
        <dbReference type="ARBA" id="ARBA00023125"/>
    </source>
</evidence>
<dbReference type="Gene3D" id="1.10.357.10">
    <property type="entry name" value="Tetracycline Repressor, domain 2"/>
    <property type="match status" value="1"/>
</dbReference>
<evidence type="ECO:0000256" key="2">
    <source>
        <dbReference type="PROSITE-ProRule" id="PRU00335"/>
    </source>
</evidence>
<reference evidence="4 5" key="1">
    <citation type="submission" date="2016-09" db="EMBL/GenBank/DDBJ databases">
        <title>genome sequences of unsequenced Mycobacteria.</title>
        <authorList>
            <person name="Greninger A.L."/>
            <person name="Jerome K.R."/>
            <person name="Mcnair B."/>
            <person name="Wallis C."/>
            <person name="Fang F."/>
        </authorList>
    </citation>
    <scope>NUCLEOTIDE SEQUENCE [LARGE SCALE GENOMIC DNA]</scope>
    <source>
        <strain evidence="4 5">BM1</strain>
    </source>
</reference>
<comment type="caution">
    <text evidence="4">The sequence shown here is derived from an EMBL/GenBank/DDBJ whole genome shotgun (WGS) entry which is preliminary data.</text>
</comment>
<accession>A0A1Q4H712</accession>
<dbReference type="SUPFAM" id="SSF46689">
    <property type="entry name" value="Homeodomain-like"/>
    <property type="match status" value="1"/>
</dbReference>
<dbReference type="STRING" id="1801.BRW64_22260"/>
<protein>
    <submittedName>
        <fullName evidence="4">TetR family transcriptional regulator</fullName>
    </submittedName>
</protein>
<evidence type="ECO:0000313" key="5">
    <source>
        <dbReference type="Proteomes" id="UP000191039"/>
    </source>
</evidence>
<proteinExistence type="predicted"/>
<dbReference type="EMBL" id="MIJD01000543">
    <property type="protein sequence ID" value="OPE45142.1"/>
    <property type="molecule type" value="Genomic_DNA"/>
</dbReference>